<reference evidence="2" key="2">
    <citation type="submission" date="2020-11" db="EMBL/GenBank/DDBJ databases">
        <authorList>
            <person name="McCartney M.A."/>
            <person name="Auch B."/>
            <person name="Kono T."/>
            <person name="Mallez S."/>
            <person name="Becker A."/>
            <person name="Gohl D.M."/>
            <person name="Silverstein K.A.T."/>
            <person name="Koren S."/>
            <person name="Bechman K.B."/>
            <person name="Herman A."/>
            <person name="Abrahante J.E."/>
            <person name="Garbe J."/>
        </authorList>
    </citation>
    <scope>NUCLEOTIDE SEQUENCE</scope>
    <source>
        <strain evidence="2">Duluth1</strain>
        <tissue evidence="2">Whole animal</tissue>
    </source>
</reference>
<organism evidence="2 3">
    <name type="scientific">Dreissena polymorpha</name>
    <name type="common">Zebra mussel</name>
    <name type="synonym">Mytilus polymorpha</name>
    <dbReference type="NCBI Taxonomy" id="45954"/>
    <lineage>
        <taxon>Eukaryota</taxon>
        <taxon>Metazoa</taxon>
        <taxon>Spiralia</taxon>
        <taxon>Lophotrochozoa</taxon>
        <taxon>Mollusca</taxon>
        <taxon>Bivalvia</taxon>
        <taxon>Autobranchia</taxon>
        <taxon>Heteroconchia</taxon>
        <taxon>Euheterodonta</taxon>
        <taxon>Imparidentia</taxon>
        <taxon>Neoheterodontei</taxon>
        <taxon>Myida</taxon>
        <taxon>Dreissenoidea</taxon>
        <taxon>Dreissenidae</taxon>
        <taxon>Dreissena</taxon>
    </lineage>
</organism>
<dbReference type="EMBL" id="JAIWYP010000014">
    <property type="protein sequence ID" value="KAH3712761.1"/>
    <property type="molecule type" value="Genomic_DNA"/>
</dbReference>
<evidence type="ECO:0000313" key="3">
    <source>
        <dbReference type="Proteomes" id="UP000828390"/>
    </source>
</evidence>
<feature type="compositionally biased region" description="Acidic residues" evidence="1">
    <location>
        <begin position="7"/>
        <end position="16"/>
    </location>
</feature>
<accession>A0A9D3Z8D1</accession>
<comment type="caution">
    <text evidence="2">The sequence shown here is derived from an EMBL/GenBank/DDBJ whole genome shotgun (WGS) entry which is preliminary data.</text>
</comment>
<name>A0A9D3Z8D1_DREPO</name>
<sequence length="107" mass="12158">MIFPELPDVEENESDDDAMKSDEDRYPIVSETITFSCCGGHIGRSADLHPPRTEAIKAYYVVSRRAKLKELSEARSRASAAPLERSARARGIEREREREIDSSQYIQ</sequence>
<proteinExistence type="predicted"/>
<dbReference type="Proteomes" id="UP000828390">
    <property type="component" value="Unassembled WGS sequence"/>
</dbReference>
<feature type="region of interest" description="Disordered" evidence="1">
    <location>
        <begin position="1"/>
        <end position="25"/>
    </location>
</feature>
<reference evidence="2" key="1">
    <citation type="journal article" date="2019" name="bioRxiv">
        <title>The Genome of the Zebra Mussel, Dreissena polymorpha: A Resource for Invasive Species Research.</title>
        <authorList>
            <person name="McCartney M.A."/>
            <person name="Auch B."/>
            <person name="Kono T."/>
            <person name="Mallez S."/>
            <person name="Zhang Y."/>
            <person name="Obille A."/>
            <person name="Becker A."/>
            <person name="Abrahante J.E."/>
            <person name="Garbe J."/>
            <person name="Badalamenti J.P."/>
            <person name="Herman A."/>
            <person name="Mangelson H."/>
            <person name="Liachko I."/>
            <person name="Sullivan S."/>
            <person name="Sone E.D."/>
            <person name="Koren S."/>
            <person name="Silverstein K.A.T."/>
            <person name="Beckman K.B."/>
            <person name="Gohl D.M."/>
        </authorList>
    </citation>
    <scope>NUCLEOTIDE SEQUENCE</scope>
    <source>
        <strain evidence="2">Duluth1</strain>
        <tissue evidence="2">Whole animal</tissue>
    </source>
</reference>
<protein>
    <submittedName>
        <fullName evidence="2">Uncharacterized protein</fullName>
    </submittedName>
</protein>
<dbReference type="AlphaFoldDB" id="A0A9D3Z8D1"/>
<evidence type="ECO:0000313" key="2">
    <source>
        <dbReference type="EMBL" id="KAH3712761.1"/>
    </source>
</evidence>
<feature type="compositionally biased region" description="Basic and acidic residues" evidence="1">
    <location>
        <begin position="85"/>
        <end position="101"/>
    </location>
</feature>
<gene>
    <name evidence="2" type="ORF">DPMN_072518</name>
</gene>
<keyword evidence="3" id="KW-1185">Reference proteome</keyword>
<evidence type="ECO:0000256" key="1">
    <source>
        <dbReference type="SAM" id="MobiDB-lite"/>
    </source>
</evidence>
<feature type="region of interest" description="Disordered" evidence="1">
    <location>
        <begin position="71"/>
        <end position="107"/>
    </location>
</feature>